<organism evidence="8 9">
    <name type="scientific">Cellulomonas fimi</name>
    <dbReference type="NCBI Taxonomy" id="1708"/>
    <lineage>
        <taxon>Bacteria</taxon>
        <taxon>Bacillati</taxon>
        <taxon>Actinomycetota</taxon>
        <taxon>Actinomycetes</taxon>
        <taxon>Micrococcales</taxon>
        <taxon>Cellulomonadaceae</taxon>
        <taxon>Cellulomonas</taxon>
    </lineage>
</organism>
<protein>
    <submittedName>
        <fullName evidence="8">Cytochrome C biogenesis protein</fullName>
    </submittedName>
</protein>
<feature type="domain" description="Cytochrome C biogenesis protein transmembrane" evidence="7">
    <location>
        <begin position="6"/>
        <end position="193"/>
    </location>
</feature>
<dbReference type="Proteomes" id="UP000562124">
    <property type="component" value="Unassembled WGS sequence"/>
</dbReference>
<evidence type="ECO:0000256" key="6">
    <source>
        <dbReference type="SAM" id="Phobius"/>
    </source>
</evidence>
<dbReference type="InterPro" id="IPR051790">
    <property type="entry name" value="Cytochrome_c-biogenesis_DsbD"/>
</dbReference>
<dbReference type="InterPro" id="IPR003834">
    <property type="entry name" value="Cyt_c_assmbl_TM_dom"/>
</dbReference>
<evidence type="ECO:0000256" key="4">
    <source>
        <dbReference type="ARBA" id="ARBA00022989"/>
    </source>
</evidence>
<comment type="subcellular location">
    <subcellularLocation>
        <location evidence="1">Membrane</location>
        <topology evidence="1">Multi-pass membrane protein</topology>
    </subcellularLocation>
</comment>
<keyword evidence="3 6" id="KW-0812">Transmembrane</keyword>
<sequence>MELYALMSLALVAGVISFTSPCCLPMLPGYVSYVSGLRQPVAAAGGTVAVQERTRVMTGSVLFVVGFTLVFTVLGITASALGLLLVQNRQVINVVGGSFVVLMGLVMVGVVRVPLLQRRFAIDTARFSRGPAGALPLGAAFAFAWTPCVGPVLTAILATAAGSGTLGRGMALLVAYSLGLGIPFLLLAAGMIRGKRRPEWLARNTRRIELAGGVLLVVTGLAMATGSWNQLMSWFLASYARIGWPPI</sequence>
<keyword evidence="5 6" id="KW-0472">Membrane</keyword>
<evidence type="ECO:0000259" key="7">
    <source>
        <dbReference type="Pfam" id="PF02683"/>
    </source>
</evidence>
<evidence type="ECO:0000313" key="8">
    <source>
        <dbReference type="EMBL" id="NMR21047.1"/>
    </source>
</evidence>
<dbReference type="GO" id="GO:0017004">
    <property type="term" value="P:cytochrome complex assembly"/>
    <property type="evidence" value="ECO:0007669"/>
    <property type="project" value="InterPro"/>
</dbReference>
<keyword evidence="4 6" id="KW-1133">Transmembrane helix</keyword>
<reference evidence="8 9" key="1">
    <citation type="submission" date="2020-04" db="EMBL/GenBank/DDBJ databases">
        <title>Sequencing and Assembly of C. fimi.</title>
        <authorList>
            <person name="Ramsey A.R."/>
        </authorList>
    </citation>
    <scope>NUCLEOTIDE SEQUENCE [LARGE SCALE GENOMIC DNA]</scope>
    <source>
        <strain evidence="8 9">SB</strain>
    </source>
</reference>
<evidence type="ECO:0000256" key="1">
    <source>
        <dbReference type="ARBA" id="ARBA00004141"/>
    </source>
</evidence>
<feature type="transmembrane region" description="Helical" evidence="6">
    <location>
        <begin position="91"/>
        <end position="113"/>
    </location>
</feature>
<evidence type="ECO:0000256" key="5">
    <source>
        <dbReference type="ARBA" id="ARBA00023136"/>
    </source>
</evidence>
<gene>
    <name evidence="8" type="ORF">HIR71_12590</name>
</gene>
<dbReference type="PANTHER" id="PTHR31272:SF4">
    <property type="entry name" value="CYTOCHROME C-TYPE BIOGENESIS PROTEIN HI_1454-RELATED"/>
    <property type="match status" value="1"/>
</dbReference>
<proteinExistence type="inferred from homology"/>
<dbReference type="Pfam" id="PF02683">
    <property type="entry name" value="DsbD_TM"/>
    <property type="match status" value="1"/>
</dbReference>
<dbReference type="AlphaFoldDB" id="A0A7Y0QJ72"/>
<name>A0A7Y0QJ72_CELFI</name>
<comment type="similarity">
    <text evidence="2">Belongs to the DsbD family.</text>
</comment>
<dbReference type="EMBL" id="JABCJJ010000022">
    <property type="protein sequence ID" value="NMR21047.1"/>
    <property type="molecule type" value="Genomic_DNA"/>
</dbReference>
<feature type="transmembrane region" description="Helical" evidence="6">
    <location>
        <begin position="170"/>
        <end position="189"/>
    </location>
</feature>
<dbReference type="GO" id="GO:0016020">
    <property type="term" value="C:membrane"/>
    <property type="evidence" value="ECO:0007669"/>
    <property type="project" value="UniProtKB-SubCell"/>
</dbReference>
<keyword evidence="9" id="KW-1185">Reference proteome</keyword>
<dbReference type="RefSeq" id="WP_169325425.1">
    <property type="nucleotide sequence ID" value="NZ_JABCJJ010000022.1"/>
</dbReference>
<feature type="transmembrane region" description="Helical" evidence="6">
    <location>
        <begin position="134"/>
        <end position="158"/>
    </location>
</feature>
<evidence type="ECO:0000256" key="3">
    <source>
        <dbReference type="ARBA" id="ARBA00022692"/>
    </source>
</evidence>
<feature type="transmembrane region" description="Helical" evidence="6">
    <location>
        <begin position="210"/>
        <end position="228"/>
    </location>
</feature>
<accession>A0A7Y0QJ72</accession>
<comment type="caution">
    <text evidence="8">The sequence shown here is derived from an EMBL/GenBank/DDBJ whole genome shotgun (WGS) entry which is preliminary data.</text>
</comment>
<feature type="transmembrane region" description="Helical" evidence="6">
    <location>
        <begin position="62"/>
        <end position="85"/>
    </location>
</feature>
<evidence type="ECO:0000313" key="9">
    <source>
        <dbReference type="Proteomes" id="UP000562124"/>
    </source>
</evidence>
<dbReference type="PANTHER" id="PTHR31272">
    <property type="entry name" value="CYTOCHROME C-TYPE BIOGENESIS PROTEIN HI_1454-RELATED"/>
    <property type="match status" value="1"/>
</dbReference>
<evidence type="ECO:0000256" key="2">
    <source>
        <dbReference type="ARBA" id="ARBA00006143"/>
    </source>
</evidence>